<sequence length="111" mass="12786">MALDILPYCPKPGYTVKNEPRRKVNKFGDGYEQRMVDGLNPLLRKYSLTFKVHHKSAVDFDKFLRNKGGVTAFLFREKANDNQLIKVVCPDWSKTVGKTHTEFSCSFEEVV</sequence>
<organism evidence="1">
    <name type="scientific">Aggregatibacter aphrophilus (strain NJ8700)</name>
    <name type="common">Haemophilus aphrophilus</name>
    <dbReference type="NCBI Taxonomy" id="634176"/>
    <lineage>
        <taxon>Bacteria</taxon>
        <taxon>Pseudomonadati</taxon>
        <taxon>Pseudomonadota</taxon>
        <taxon>Gammaproteobacteria</taxon>
        <taxon>Pasteurellales</taxon>
        <taxon>Pasteurellaceae</taxon>
        <taxon>Aggregatibacter</taxon>
    </lineage>
</organism>
<dbReference type="EMBL" id="EF605277">
    <property type="protein sequence ID" value="ABW02870.1"/>
    <property type="molecule type" value="Genomic_DNA"/>
</dbReference>
<dbReference type="InterPro" id="IPR010265">
    <property type="entry name" value="Phage_lambda_TipM"/>
</dbReference>
<proteinExistence type="predicted"/>
<accession>C6AM60</accession>
<dbReference type="AlphaFoldDB" id="C6AM60"/>
<dbReference type="KEGG" id="aap:NT05HA_0507"/>
<dbReference type="RefSeq" id="WP_012771361.1">
    <property type="nucleotide sequence ID" value="NC_012913.1"/>
</dbReference>
<gene>
    <name evidence="1" type="ORF">Hap62p50</name>
</gene>
<dbReference type="Pfam" id="PF05939">
    <property type="entry name" value="Phage_min_tail"/>
    <property type="match status" value="1"/>
</dbReference>
<dbReference type="PATRIC" id="fig|634176.19.peg.485"/>
<reference evidence="1" key="1">
    <citation type="submission" date="2007-05" db="EMBL/GenBank/DDBJ databases">
        <title>Hap62 prophage of Haemophilus aphrophilus NJ8700: Ecological fitness and prophages in a commensal species of the oral cavity.</title>
        <authorList>
            <person name="Di Bonaventura M."/>
            <person name="DeSalle R."/>
        </authorList>
    </citation>
    <scope>NUCLEOTIDE SEQUENCE</scope>
    <source>
        <strain evidence="1">NJ8700</strain>
    </source>
</reference>
<evidence type="ECO:0000313" key="1">
    <source>
        <dbReference type="EMBL" id="ABW02870.1"/>
    </source>
</evidence>
<protein>
    <submittedName>
        <fullName evidence="1">Probable minor tail protein</fullName>
    </submittedName>
</protein>
<name>C6AM60_AGGAN</name>